<dbReference type="Proteomes" id="UP001470230">
    <property type="component" value="Unassembled WGS sequence"/>
</dbReference>
<evidence type="ECO:0000259" key="6">
    <source>
        <dbReference type="SMART" id="SM01372"/>
    </source>
</evidence>
<keyword evidence="2 5" id="KW-0805">Transcription regulation</keyword>
<evidence type="ECO:0000256" key="4">
    <source>
        <dbReference type="ARBA" id="ARBA00023163"/>
    </source>
</evidence>
<dbReference type="PANTHER" id="PTHR12081">
    <property type="entry name" value="TRANSCRIPTION FACTOR E2F"/>
    <property type="match status" value="1"/>
</dbReference>
<evidence type="ECO:0000313" key="7">
    <source>
        <dbReference type="EMBL" id="KAK8894709.1"/>
    </source>
</evidence>
<comment type="subcellular location">
    <subcellularLocation>
        <location evidence="5">Nucleus</location>
    </subcellularLocation>
</comment>
<proteinExistence type="inferred from homology"/>
<feature type="domain" description="E2F/DP family winged-helix DNA-binding" evidence="6">
    <location>
        <begin position="137"/>
        <end position="201"/>
    </location>
</feature>
<dbReference type="InterPro" id="IPR015633">
    <property type="entry name" value="E2F"/>
</dbReference>
<keyword evidence="5" id="KW-0539">Nucleus</keyword>
<evidence type="ECO:0000256" key="5">
    <source>
        <dbReference type="RuleBase" id="RU003796"/>
    </source>
</evidence>
<sequence length="357" mass="41051">MNTFYAQPLFSPYSNTQIVIYQPSSPEQPPQSQFSPQIISLPNASISNIPISIIPVNQSNTRNSTSSRFQNNSQLSNYQFSNLMNNSNISNSNDFKISYPILNNGYSPYQNIPQNYQTNNYIEFCGNEDYVNNDEINKSDEFKTSIRLFIQHLELNEGEQSITAPSVALGIKRRRLYDVVNVFESIGCCKKCALDSVIWIGKTNISNTFDMIIKQKNLNNPSLSLADIFPIDQCIGVSNLTSSFVLLFYALKVDHLDLRYVAHFFSRKSSRYKTTLCKLYQISYIMNAVELMSRTSQVCEVVISKQFFRVEVLPEISDRGTDAVSIQSLLINENKDFDMVMKRRKEFKQYFLEHMKQ</sequence>
<dbReference type="PANTHER" id="PTHR12081:SF18">
    <property type="entry name" value="TRANSCRIPTION FACTOR E2F2-RELATED"/>
    <property type="match status" value="1"/>
</dbReference>
<keyword evidence="3 5" id="KW-0238">DNA-binding</keyword>
<protein>
    <submittedName>
        <fullName evidence="7">Chorionic trophoblast cell differentiation</fullName>
    </submittedName>
</protein>
<organism evidence="7 8">
    <name type="scientific">Tritrichomonas musculus</name>
    <dbReference type="NCBI Taxonomy" id="1915356"/>
    <lineage>
        <taxon>Eukaryota</taxon>
        <taxon>Metamonada</taxon>
        <taxon>Parabasalia</taxon>
        <taxon>Tritrichomonadida</taxon>
        <taxon>Tritrichomonadidae</taxon>
        <taxon>Tritrichomonas</taxon>
    </lineage>
</organism>
<evidence type="ECO:0000256" key="2">
    <source>
        <dbReference type="ARBA" id="ARBA00023015"/>
    </source>
</evidence>
<gene>
    <name evidence="7" type="ORF">M9Y10_023146</name>
</gene>
<evidence type="ECO:0000313" key="8">
    <source>
        <dbReference type="Proteomes" id="UP001470230"/>
    </source>
</evidence>
<name>A0ABR2KU97_9EUKA</name>
<keyword evidence="8" id="KW-1185">Reference proteome</keyword>
<dbReference type="Pfam" id="PF02319">
    <property type="entry name" value="WHD_E2F_TDP"/>
    <property type="match status" value="1"/>
</dbReference>
<reference evidence="7 8" key="1">
    <citation type="submission" date="2024-04" db="EMBL/GenBank/DDBJ databases">
        <title>Tritrichomonas musculus Genome.</title>
        <authorList>
            <person name="Alves-Ferreira E."/>
            <person name="Grigg M."/>
            <person name="Lorenzi H."/>
            <person name="Galac M."/>
        </authorList>
    </citation>
    <scope>NUCLEOTIDE SEQUENCE [LARGE SCALE GENOMIC DNA]</scope>
    <source>
        <strain evidence="7 8">EAF2021</strain>
    </source>
</reference>
<dbReference type="EMBL" id="JAPFFF010000003">
    <property type="protein sequence ID" value="KAK8894709.1"/>
    <property type="molecule type" value="Genomic_DNA"/>
</dbReference>
<comment type="caution">
    <text evidence="7">The sequence shown here is derived from an EMBL/GenBank/DDBJ whole genome shotgun (WGS) entry which is preliminary data.</text>
</comment>
<accession>A0ABR2KU97</accession>
<dbReference type="InterPro" id="IPR036388">
    <property type="entry name" value="WH-like_DNA-bd_sf"/>
</dbReference>
<dbReference type="SMART" id="SM01372">
    <property type="entry name" value="E2F_TDP"/>
    <property type="match status" value="1"/>
</dbReference>
<dbReference type="InterPro" id="IPR003316">
    <property type="entry name" value="E2F_WHTH_DNA-bd_dom"/>
</dbReference>
<evidence type="ECO:0000256" key="3">
    <source>
        <dbReference type="ARBA" id="ARBA00023125"/>
    </source>
</evidence>
<evidence type="ECO:0000256" key="1">
    <source>
        <dbReference type="ARBA" id="ARBA00010940"/>
    </source>
</evidence>
<dbReference type="SUPFAM" id="SSF46785">
    <property type="entry name" value="Winged helix' DNA-binding domain"/>
    <property type="match status" value="1"/>
</dbReference>
<dbReference type="InterPro" id="IPR036390">
    <property type="entry name" value="WH_DNA-bd_sf"/>
</dbReference>
<dbReference type="Gene3D" id="1.10.10.10">
    <property type="entry name" value="Winged helix-like DNA-binding domain superfamily/Winged helix DNA-binding domain"/>
    <property type="match status" value="1"/>
</dbReference>
<keyword evidence="4 5" id="KW-0804">Transcription</keyword>
<comment type="similarity">
    <text evidence="1 5">Belongs to the E2F/DP family.</text>
</comment>